<evidence type="ECO:0000256" key="4">
    <source>
        <dbReference type="ARBA" id="ARBA00022475"/>
    </source>
</evidence>
<feature type="transmembrane region" description="Helical" evidence="8">
    <location>
        <begin position="126"/>
        <end position="148"/>
    </location>
</feature>
<sequence length="314" mass="34454">MDKINRYQTIVILIAVIVGLLLGQSFTISDFSSSLIIPLLMVMLFGLFLTIDLTELKHAFLNVKFSVTSILINFVWTPVFAYLLGSIFLHSDLALWIGFVMLMVTPCTDWYLVFTNVAKGNVSLSTAILPANLILQVLLLPVYLLFFFGKSGNVALGSLAESILIVLVLPFILALIAKTIVKGKNVSKSSFLNFFETSQVFFLALAVVAMFASEGKDLISHPSIIYKMLIPVLLFFGVAFLVAFLASKLLRFNYADKVSLTFTTMARNSPISLAIAVSAFSAEPMIALALVIGPLIELPILVLTSQILLKTQKE</sequence>
<evidence type="ECO:0000256" key="5">
    <source>
        <dbReference type="ARBA" id="ARBA00022692"/>
    </source>
</evidence>
<reference evidence="9" key="5">
    <citation type="journal article" date="2017" name="Genome Announc.">
        <title>Complete Circularized Genome Sequences of Four Strains of Elizabethkingia anophelis, Including Two Novel Strains Isolated from Wild-Caught Anopheles sinensis.</title>
        <authorList>
            <person name="Pei D."/>
            <person name="Nicholson A.C."/>
            <person name="Jiang J."/>
            <person name="Chen H."/>
            <person name="Whitney A.M."/>
            <person name="Villarma A."/>
            <person name="Bell M."/>
            <person name="Humrighouse B."/>
            <person name="Rowe L.A."/>
            <person name="Sheth M."/>
            <person name="Batra D."/>
            <person name="Juieng P."/>
            <person name="Loparev V.N."/>
            <person name="McQuiston J.R."/>
            <person name="Lan Y."/>
            <person name="Ma Y."/>
            <person name="Xu J."/>
        </authorList>
    </citation>
    <scope>NUCLEOTIDE SEQUENCE</scope>
</reference>
<reference evidence="9" key="7">
    <citation type="journal article" date="2017" name="Sci. Rep.">
        <title>Genomic features, phylogenetic relationships, and comparative genomics of Elizabethkingia anophelis strain EM361-97 isolated in Taiwan.</title>
        <authorList>
            <person name="Lin J.N."/>
            <person name="Lai C.H."/>
            <person name="Yang C.H."/>
            <person name="Huang Y.H."/>
            <person name="Lin H.H."/>
        </authorList>
    </citation>
    <scope>NUCLEOTIDE SEQUENCE</scope>
</reference>
<accession>A0A455ZCN2</accession>
<dbReference type="GO" id="GO:0005886">
    <property type="term" value="C:plasma membrane"/>
    <property type="evidence" value="ECO:0007669"/>
    <property type="project" value="UniProtKB-SubCell"/>
</dbReference>
<keyword evidence="7 8" id="KW-0472">Membrane</keyword>
<feature type="transmembrane region" description="Helical" evidence="8">
    <location>
        <begin position="189"/>
        <end position="212"/>
    </location>
</feature>
<evidence type="ECO:0000256" key="8">
    <source>
        <dbReference type="SAM" id="Phobius"/>
    </source>
</evidence>
<dbReference type="InterPro" id="IPR038770">
    <property type="entry name" value="Na+/solute_symporter_sf"/>
</dbReference>
<dbReference type="GO" id="GO:0015105">
    <property type="term" value="F:arsenite transmembrane transporter activity"/>
    <property type="evidence" value="ECO:0007669"/>
    <property type="project" value="TreeGrafter"/>
</dbReference>
<dbReference type="AlphaFoldDB" id="A0A455ZCN2"/>
<name>A0A455ZCN2_9FLAO</name>
<feature type="transmembrane region" description="Helical" evidence="8">
    <location>
        <begin position="154"/>
        <end position="177"/>
    </location>
</feature>
<protein>
    <submittedName>
        <fullName evidence="9">Arsenical-resistance protein ACR3</fullName>
    </submittedName>
</protein>
<dbReference type="GO" id="GO:0015297">
    <property type="term" value="F:antiporter activity"/>
    <property type="evidence" value="ECO:0007669"/>
    <property type="project" value="InterPro"/>
</dbReference>
<reference evidence="9" key="8">
    <citation type="journal article" date="2018" name="J. ISSAAS">
        <title>In Silico Identification of Three Types of Integrative and Conjugative Elements (ICEs) in Elizabethkingia anophelis Strains Isolated from Around the World.</title>
        <authorList>
            <person name="Xu J."/>
            <person name="Pei D."/>
            <person name="Nicholson A."/>
            <person name="Lan Y."/>
            <person name="Xia Q."/>
        </authorList>
    </citation>
    <scope>NUCLEOTIDE SEQUENCE</scope>
</reference>
<comment type="subcellular location">
    <subcellularLocation>
        <location evidence="1">Cell membrane</location>
        <topology evidence="1">Multi-pass membrane protein</topology>
    </subcellularLocation>
</comment>
<dbReference type="EMBL" id="BK010591">
    <property type="protein sequence ID" value="DAC74597.1"/>
    <property type="molecule type" value="Genomic_DNA"/>
</dbReference>
<dbReference type="InterPro" id="IPR002657">
    <property type="entry name" value="BilAc:Na_symport/Acr3"/>
</dbReference>
<evidence type="ECO:0000256" key="3">
    <source>
        <dbReference type="ARBA" id="ARBA00022448"/>
    </source>
</evidence>
<evidence type="ECO:0000256" key="6">
    <source>
        <dbReference type="ARBA" id="ARBA00022989"/>
    </source>
</evidence>
<dbReference type="RefSeq" id="WP_078690913.1">
    <property type="nucleotide sequence ID" value="NZ_MAHA01000013.1"/>
</dbReference>
<reference evidence="9" key="1">
    <citation type="journal article" date="2014" name="Genome Biol. Evol.">
        <title>Comparative genomic analysis of malaria mosquito vector-associated novel pathogen Elizabethkingia anophelis.</title>
        <authorList>
            <person name="Teo J."/>
            <person name="Tan S.Y."/>
            <person name="Liu Y."/>
            <person name="Tay M."/>
            <person name="Ding Y."/>
            <person name="Li Y."/>
            <person name="Kjelleberg S."/>
            <person name="Givskov M."/>
            <person name="Lin R.T."/>
            <person name="Yang L."/>
        </authorList>
    </citation>
    <scope>NUCLEOTIDE SEQUENCE</scope>
</reference>
<dbReference type="InterPro" id="IPR004706">
    <property type="entry name" value="Arsenical-R_Acr3"/>
</dbReference>
<reference evidence="9" key="4">
    <citation type="journal article" date="2016" name="Sci. Rep.">
        <title>Genomic epidemiology and global diversity of the emerging bacterial pathogen Elizabethkingia anophelis.</title>
        <authorList>
            <person name="Breurec S."/>
            <person name="Criscuolo A."/>
            <person name="Diancourt L."/>
            <person name="Rendueles O."/>
            <person name="Vandenbogaert M."/>
            <person name="Passet V."/>
            <person name="Caro V."/>
            <person name="Rocha E.P."/>
            <person name="Touchon M."/>
            <person name="Brisse S."/>
        </authorList>
    </citation>
    <scope>NUCLEOTIDE SEQUENCE</scope>
</reference>
<evidence type="ECO:0000256" key="1">
    <source>
        <dbReference type="ARBA" id="ARBA00004651"/>
    </source>
</evidence>
<evidence type="ECO:0000256" key="7">
    <source>
        <dbReference type="ARBA" id="ARBA00023136"/>
    </source>
</evidence>
<reference evidence="9" key="6">
    <citation type="journal article" date="2017" name="Nat. Commun.">
        <title>Evolutionary dynamics and genomic features of the Elizabethkingia anophelis 2015 to 2016 Wisconsin outbreak strain.</title>
        <authorList>
            <person name="Perrin A."/>
            <person name="Larsonneur E."/>
            <person name="Nicholson A.C."/>
            <person name="Edwards D.J."/>
            <person name="Gundlach K.M."/>
            <person name="Whitney A.M."/>
            <person name="Gulvik C.A."/>
            <person name="Bell M.E."/>
            <person name="Rendueles O."/>
            <person name="Cury J."/>
            <person name="Hugon P."/>
            <person name="Clermont D."/>
            <person name="Enouf V."/>
            <person name="Loparev V."/>
            <person name="Juieng P."/>
            <person name="Monson T."/>
            <person name="Warshauer D."/>
            <person name="Elbadawi L.I."/>
            <person name="Walters M.S."/>
            <person name="Crist M.B."/>
            <person name="Noble-Wang J."/>
            <person name="Borlaug G."/>
            <person name="Rocha E.P.C."/>
            <person name="Criscuolo A."/>
            <person name="Touchon M."/>
            <person name="Davis J.P."/>
            <person name="Holt K.E."/>
            <person name="McQuiston J.R."/>
            <person name="Brisse S."/>
        </authorList>
    </citation>
    <scope>NUCLEOTIDE SEQUENCE</scope>
</reference>
<dbReference type="Gene3D" id="1.20.1530.20">
    <property type="match status" value="1"/>
</dbReference>
<dbReference type="GO" id="GO:0015104">
    <property type="term" value="F:antimonite transmembrane transporter activity"/>
    <property type="evidence" value="ECO:0007669"/>
    <property type="project" value="TreeGrafter"/>
</dbReference>
<proteinExistence type="inferred from homology"/>
<keyword evidence="5 8" id="KW-0812">Transmembrane</keyword>
<evidence type="ECO:0000256" key="2">
    <source>
        <dbReference type="ARBA" id="ARBA00010110"/>
    </source>
</evidence>
<feature type="transmembrane region" description="Helical" evidence="8">
    <location>
        <begin position="65"/>
        <end position="87"/>
    </location>
</feature>
<dbReference type="PANTHER" id="PTHR43057:SF1">
    <property type="entry name" value="ARSENICAL-RESISTANCE PROTEIN 3"/>
    <property type="match status" value="1"/>
</dbReference>
<keyword evidence="6 8" id="KW-1133">Transmembrane helix</keyword>
<comment type="similarity">
    <text evidence="2">Belongs to the arsenical resistance-3 (ACR3) (TC 2.A.59) family.</text>
</comment>
<dbReference type="PANTHER" id="PTHR43057">
    <property type="entry name" value="ARSENITE EFFLUX TRANSPORTER"/>
    <property type="match status" value="1"/>
</dbReference>
<reference evidence="9" key="3">
    <citation type="journal article" date="2016" name="Genome Announc.">
        <title>Complete Genome Sequences of Four Strains from the 2015-2016 Elizabethkingia anophelis Outbreak.</title>
        <authorList>
            <person name="Nicholson A.C."/>
            <person name="Whitney A.M."/>
            <person name="Emery B.D."/>
            <person name="Bell M.E."/>
            <person name="Gartin J.T."/>
            <person name="Humrighouse B.W."/>
            <person name="Loparev V.N."/>
            <person name="Batra D."/>
            <person name="Sheth M."/>
            <person name="Rowe L.A."/>
            <person name="Juieng P."/>
            <person name="Knipe K."/>
            <person name="Gulvik C."/>
            <person name="McQuiston J.R."/>
        </authorList>
    </citation>
    <scope>NUCLEOTIDE SEQUENCE</scope>
</reference>
<feature type="transmembrane region" description="Helical" evidence="8">
    <location>
        <begin position="224"/>
        <end position="246"/>
    </location>
</feature>
<evidence type="ECO:0000313" key="9">
    <source>
        <dbReference type="EMBL" id="DAC74597.1"/>
    </source>
</evidence>
<feature type="transmembrane region" description="Helical" evidence="8">
    <location>
        <begin position="93"/>
        <end position="114"/>
    </location>
</feature>
<feature type="transmembrane region" description="Helical" evidence="8">
    <location>
        <begin position="35"/>
        <end position="53"/>
    </location>
</feature>
<organism evidence="9">
    <name type="scientific">Elizabethkingia anophelis</name>
    <dbReference type="NCBI Taxonomy" id="1117645"/>
    <lineage>
        <taxon>Bacteria</taxon>
        <taxon>Pseudomonadati</taxon>
        <taxon>Bacteroidota</taxon>
        <taxon>Flavobacteriia</taxon>
        <taxon>Flavobacteriales</taxon>
        <taxon>Weeksellaceae</taxon>
        <taxon>Elizabethkingia</taxon>
    </lineage>
</organism>
<dbReference type="Pfam" id="PF01758">
    <property type="entry name" value="SBF"/>
    <property type="match status" value="1"/>
</dbReference>
<gene>
    <name evidence="9" type="primary">ACR3</name>
</gene>
<keyword evidence="3" id="KW-0813">Transport</keyword>
<feature type="transmembrane region" description="Helical" evidence="8">
    <location>
        <begin position="7"/>
        <end position="29"/>
    </location>
</feature>
<reference evidence="9" key="2">
    <citation type="journal article" date="2014" name="PLoS ONE">
        <title>Insights from the genome annotation of Elizabethkingia anophelis from the malaria vector Anopheles gambiae.</title>
        <authorList>
            <person name="Kukutla P."/>
            <person name="Lindberg B.G."/>
            <person name="Pei D."/>
            <person name="Rayl M."/>
            <person name="Yu W."/>
            <person name="Steritz M."/>
            <person name="Faye I."/>
            <person name="Xu J."/>
        </authorList>
    </citation>
    <scope>NUCLEOTIDE SEQUENCE</scope>
</reference>
<keyword evidence="4" id="KW-1003">Cell membrane</keyword>